<keyword evidence="4" id="KW-1185">Reference proteome</keyword>
<gene>
    <name evidence="3" type="ORF">J1792_07825</name>
</gene>
<feature type="region of interest" description="Disordered" evidence="1">
    <location>
        <begin position="45"/>
        <end position="117"/>
    </location>
</feature>
<keyword evidence="2" id="KW-1133">Transmembrane helix</keyword>
<accession>A0A939JPY9</accession>
<evidence type="ECO:0008006" key="5">
    <source>
        <dbReference type="Google" id="ProtNLM"/>
    </source>
</evidence>
<name>A0A939JPY9_9ACTN</name>
<evidence type="ECO:0000256" key="1">
    <source>
        <dbReference type="SAM" id="MobiDB-lite"/>
    </source>
</evidence>
<protein>
    <recommendedName>
        <fullName evidence="5">DUF4232 domain-containing protein</fullName>
    </recommendedName>
</protein>
<keyword evidence="2" id="KW-0812">Transmembrane</keyword>
<dbReference type="AlphaFoldDB" id="A0A939JPY9"/>
<dbReference type="EMBL" id="JAFMOF010000001">
    <property type="protein sequence ID" value="MBO0652695.1"/>
    <property type="molecule type" value="Genomic_DNA"/>
</dbReference>
<sequence>MGSLRNPIGPLPSSIYWRRRAVALGLLGLLVLVVLWLLAFGGDGGSEDGQSKGSDGKGQTDTTITPGPTPSGPHISQRPGGRGDSGSGGSGGNGGGSGSGGANGGSGGTGAGSGGSAGGSGGGGFGGGAGVVVTGEGRTVAAGTNLPDCTEGSVKLSIRPVKDSYKPDEKPTFELVVQNSGSSACKVNFGAAAALLKITDSKGEEHVWASDDCPRGNGAVLFEVPGSGETKRTLEWDRRRTAPHCATPSGAAAVTPGRYRVEVKVAGVTERTEFVLEKA</sequence>
<dbReference type="RefSeq" id="WP_207246885.1">
    <property type="nucleotide sequence ID" value="NZ_JAFMOF010000001.1"/>
</dbReference>
<reference evidence="3" key="1">
    <citation type="submission" date="2021-03" db="EMBL/GenBank/DDBJ databases">
        <title>Streptomyces strains.</title>
        <authorList>
            <person name="Lund M.B."/>
            <person name="Toerring T."/>
        </authorList>
    </citation>
    <scope>NUCLEOTIDE SEQUENCE</scope>
    <source>
        <strain evidence="3">JCM 4242</strain>
    </source>
</reference>
<feature type="compositionally biased region" description="Low complexity" evidence="1">
    <location>
        <begin position="62"/>
        <end position="76"/>
    </location>
</feature>
<keyword evidence="2" id="KW-0472">Membrane</keyword>
<feature type="compositionally biased region" description="Polar residues" evidence="1">
    <location>
        <begin position="51"/>
        <end position="61"/>
    </location>
</feature>
<feature type="compositionally biased region" description="Gly residues" evidence="1">
    <location>
        <begin position="80"/>
        <end position="117"/>
    </location>
</feature>
<evidence type="ECO:0000313" key="4">
    <source>
        <dbReference type="Proteomes" id="UP000664781"/>
    </source>
</evidence>
<evidence type="ECO:0000313" key="3">
    <source>
        <dbReference type="EMBL" id="MBO0652695.1"/>
    </source>
</evidence>
<feature type="transmembrane region" description="Helical" evidence="2">
    <location>
        <begin position="21"/>
        <end position="42"/>
    </location>
</feature>
<comment type="caution">
    <text evidence="3">The sequence shown here is derived from an EMBL/GenBank/DDBJ whole genome shotgun (WGS) entry which is preliminary data.</text>
</comment>
<proteinExistence type="predicted"/>
<organism evidence="3 4">
    <name type="scientific">Streptomyces triculaminicus</name>
    <dbReference type="NCBI Taxonomy" id="2816232"/>
    <lineage>
        <taxon>Bacteria</taxon>
        <taxon>Bacillati</taxon>
        <taxon>Actinomycetota</taxon>
        <taxon>Actinomycetes</taxon>
        <taxon>Kitasatosporales</taxon>
        <taxon>Streptomycetaceae</taxon>
        <taxon>Streptomyces</taxon>
    </lineage>
</organism>
<dbReference type="Proteomes" id="UP000664781">
    <property type="component" value="Unassembled WGS sequence"/>
</dbReference>
<evidence type="ECO:0000256" key="2">
    <source>
        <dbReference type="SAM" id="Phobius"/>
    </source>
</evidence>